<protein>
    <submittedName>
        <fullName evidence="8">Related to alcohol dehydrogenase</fullName>
    </submittedName>
</protein>
<dbReference type="GO" id="GO:0004022">
    <property type="term" value="F:alcohol dehydrogenase (NAD+) activity"/>
    <property type="evidence" value="ECO:0007669"/>
    <property type="project" value="TreeGrafter"/>
</dbReference>
<keyword evidence="5" id="KW-0560">Oxidoreductase</keyword>
<comment type="cofactor">
    <cofactor evidence="1 6">
        <name>Zn(2+)</name>
        <dbReference type="ChEBI" id="CHEBI:29105"/>
    </cofactor>
</comment>
<dbReference type="InterPro" id="IPR013149">
    <property type="entry name" value="ADH-like_C"/>
</dbReference>
<comment type="similarity">
    <text evidence="2 6">Belongs to the zinc-containing alcohol dehydrogenase family.</text>
</comment>
<evidence type="ECO:0000256" key="6">
    <source>
        <dbReference type="RuleBase" id="RU361277"/>
    </source>
</evidence>
<dbReference type="Proteomes" id="UP000225277">
    <property type="component" value="Unassembled WGS sequence"/>
</dbReference>
<feature type="domain" description="Enoyl reductase (ER)" evidence="7">
    <location>
        <begin position="13"/>
        <end position="350"/>
    </location>
</feature>
<evidence type="ECO:0000259" key="7">
    <source>
        <dbReference type="SMART" id="SM00829"/>
    </source>
</evidence>
<dbReference type="SMART" id="SM00829">
    <property type="entry name" value="PKS_ER"/>
    <property type="match status" value="1"/>
</dbReference>
<evidence type="ECO:0000256" key="5">
    <source>
        <dbReference type="ARBA" id="ARBA00023002"/>
    </source>
</evidence>
<name>A0A2D3UXS9_9PEZI</name>
<dbReference type="SUPFAM" id="SSF51735">
    <property type="entry name" value="NAD(P)-binding Rossmann-fold domains"/>
    <property type="match status" value="1"/>
</dbReference>
<dbReference type="GO" id="GO:0005737">
    <property type="term" value="C:cytoplasm"/>
    <property type="evidence" value="ECO:0007669"/>
    <property type="project" value="TreeGrafter"/>
</dbReference>
<evidence type="ECO:0000256" key="4">
    <source>
        <dbReference type="ARBA" id="ARBA00022833"/>
    </source>
</evidence>
<dbReference type="Pfam" id="PF08240">
    <property type="entry name" value="ADH_N"/>
    <property type="match status" value="1"/>
</dbReference>
<dbReference type="Pfam" id="PF00107">
    <property type="entry name" value="ADH_zinc_N"/>
    <property type="match status" value="1"/>
</dbReference>
<dbReference type="PROSITE" id="PS00059">
    <property type="entry name" value="ADH_ZINC"/>
    <property type="match status" value="1"/>
</dbReference>
<evidence type="ECO:0000313" key="8">
    <source>
        <dbReference type="EMBL" id="CZT20238.1"/>
    </source>
</evidence>
<dbReference type="PANTHER" id="PTHR42940">
    <property type="entry name" value="ALCOHOL DEHYDROGENASE 1-RELATED"/>
    <property type="match status" value="1"/>
</dbReference>
<evidence type="ECO:0000256" key="1">
    <source>
        <dbReference type="ARBA" id="ARBA00001947"/>
    </source>
</evidence>
<keyword evidence="4 6" id="KW-0862">Zinc</keyword>
<dbReference type="InterPro" id="IPR002328">
    <property type="entry name" value="ADH_Zn_CS"/>
</dbReference>
<keyword evidence="9" id="KW-1185">Reference proteome</keyword>
<dbReference type="AlphaFoldDB" id="A0A2D3UXS9"/>
<gene>
    <name evidence="8" type="ORF">RCC_06095</name>
</gene>
<sequence>MTEMMHAWRMSIGKTPPIFRSRIPIPTPGPNTVLVKLHAMGVCHSDCAIRDMQEIPPFWREEFTLGHEGAGEIVALGDNVTSLAVGDHVAVHPVTGCKSEKCVHCAHGWEQACKAEDNGNHGLGQDGFFAEYVVCRADAAVVIPKGVKIQQAAVSPDALLTAYHAVKYTAGVTPKDTILIMGLGGLGLNGLQVAQHLGAKRVLVCDREQGAVDVAVRLGVAKEDAFCTADPDDKPVHAVLEERGIVVDIVVDFVGHEQTVLGAQLAVRPAGLVVLVGLLSPTVTVIPGIIVTNVLTLKGSFCGTVDGLRECLDLVGRGIVKPELVEGSINDLPQVLKKLDDGKVRGRQVLMPDWLNEGET</sequence>
<dbReference type="OrthoDB" id="1879366at2759"/>
<keyword evidence="3 6" id="KW-0479">Metal-binding</keyword>
<dbReference type="RefSeq" id="XP_023627127.1">
    <property type="nucleotide sequence ID" value="XM_023771359.1"/>
</dbReference>
<dbReference type="GeneID" id="35601240"/>
<proteinExistence type="inferred from homology"/>
<organism evidence="8 9">
    <name type="scientific">Ramularia collo-cygni</name>
    <dbReference type="NCBI Taxonomy" id="112498"/>
    <lineage>
        <taxon>Eukaryota</taxon>
        <taxon>Fungi</taxon>
        <taxon>Dikarya</taxon>
        <taxon>Ascomycota</taxon>
        <taxon>Pezizomycotina</taxon>
        <taxon>Dothideomycetes</taxon>
        <taxon>Dothideomycetidae</taxon>
        <taxon>Mycosphaerellales</taxon>
        <taxon>Mycosphaerellaceae</taxon>
        <taxon>Ramularia</taxon>
    </lineage>
</organism>
<accession>A0A2D3UXS9</accession>
<dbReference type="STRING" id="112498.A0A2D3UXS9"/>
<dbReference type="EMBL" id="FJUY01000009">
    <property type="protein sequence ID" value="CZT20238.1"/>
    <property type="molecule type" value="Genomic_DNA"/>
</dbReference>
<dbReference type="InterPro" id="IPR013154">
    <property type="entry name" value="ADH-like_N"/>
</dbReference>
<evidence type="ECO:0000256" key="2">
    <source>
        <dbReference type="ARBA" id="ARBA00008072"/>
    </source>
</evidence>
<dbReference type="InterPro" id="IPR011032">
    <property type="entry name" value="GroES-like_sf"/>
</dbReference>
<evidence type="ECO:0000256" key="3">
    <source>
        <dbReference type="ARBA" id="ARBA00022723"/>
    </source>
</evidence>
<dbReference type="CDD" id="cd08254">
    <property type="entry name" value="hydroxyacyl_CoA_DH"/>
    <property type="match status" value="1"/>
</dbReference>
<evidence type="ECO:0000313" key="9">
    <source>
        <dbReference type="Proteomes" id="UP000225277"/>
    </source>
</evidence>
<dbReference type="GO" id="GO:0008270">
    <property type="term" value="F:zinc ion binding"/>
    <property type="evidence" value="ECO:0007669"/>
    <property type="project" value="InterPro"/>
</dbReference>
<dbReference type="PANTHER" id="PTHR42940:SF8">
    <property type="entry name" value="VACUOLAR PROTEIN SORTING-ASSOCIATED PROTEIN 11"/>
    <property type="match status" value="1"/>
</dbReference>
<dbReference type="SUPFAM" id="SSF50129">
    <property type="entry name" value="GroES-like"/>
    <property type="match status" value="1"/>
</dbReference>
<dbReference type="Gene3D" id="3.90.180.10">
    <property type="entry name" value="Medium-chain alcohol dehydrogenases, catalytic domain"/>
    <property type="match status" value="1"/>
</dbReference>
<reference evidence="8 9" key="1">
    <citation type="submission" date="2016-03" db="EMBL/GenBank/DDBJ databases">
        <authorList>
            <person name="Ploux O."/>
        </authorList>
    </citation>
    <scope>NUCLEOTIDE SEQUENCE [LARGE SCALE GENOMIC DNA]</scope>
    <source>
        <strain evidence="8 9">URUG2</strain>
    </source>
</reference>
<dbReference type="InterPro" id="IPR020843">
    <property type="entry name" value="ER"/>
</dbReference>
<dbReference type="InterPro" id="IPR036291">
    <property type="entry name" value="NAD(P)-bd_dom_sf"/>
</dbReference>
<dbReference type="Gene3D" id="3.40.50.720">
    <property type="entry name" value="NAD(P)-binding Rossmann-like Domain"/>
    <property type="match status" value="1"/>
</dbReference>